<dbReference type="EMBL" id="AP019376">
    <property type="protein sequence ID" value="BBH87516.1"/>
    <property type="molecule type" value="Genomic_DNA"/>
</dbReference>
<dbReference type="InterPro" id="IPR032710">
    <property type="entry name" value="NTF2-like_dom_sf"/>
</dbReference>
<dbReference type="Gene3D" id="3.10.450.50">
    <property type="match status" value="1"/>
</dbReference>
<gene>
    <name evidence="1" type="ORF">KTC_22670</name>
</gene>
<evidence type="ECO:0000313" key="1">
    <source>
        <dbReference type="EMBL" id="BBH87516.1"/>
    </source>
</evidence>
<dbReference type="AlphaFoldDB" id="A0A455SIH0"/>
<reference evidence="1" key="1">
    <citation type="submission" date="2018-12" db="EMBL/GenBank/DDBJ databases">
        <title>Novel natural products biosynthetic potential of the class Ktedonobacteria.</title>
        <authorList>
            <person name="Zheng Y."/>
            <person name="Saitou A."/>
            <person name="Wang C.M."/>
            <person name="Toyoda A."/>
            <person name="Minakuchi Y."/>
            <person name="Sekiguchi Y."/>
            <person name="Ueda K."/>
            <person name="Takano H."/>
            <person name="Sakai Y."/>
            <person name="Yokota A."/>
            <person name="Yabe S."/>
        </authorList>
    </citation>
    <scope>NUCLEOTIDE SEQUENCE</scope>
    <source>
        <strain evidence="1">COM3</strain>
    </source>
</reference>
<protein>
    <submittedName>
        <fullName evidence="1">Uncharacterized protein</fullName>
    </submittedName>
</protein>
<name>A0A455SIH0_9CHLR</name>
<sequence>MINVICAEDCGNAPKKQQLKDYTIACANNNFSSAAAFVTDTIVWDIVGQERFEGISQYTQALERLKEENITELHIENIITHGNTGAINGTKKLGNGTTIAFCDVFIFTSTRRNSSIKAISSYRIPLCS</sequence>
<organism evidence="1">
    <name type="scientific">Thermosporothrix sp. COM3</name>
    <dbReference type="NCBI Taxonomy" id="2490863"/>
    <lineage>
        <taxon>Bacteria</taxon>
        <taxon>Bacillati</taxon>
        <taxon>Chloroflexota</taxon>
        <taxon>Ktedonobacteria</taxon>
        <taxon>Ktedonobacterales</taxon>
        <taxon>Thermosporotrichaceae</taxon>
        <taxon>Thermosporothrix</taxon>
    </lineage>
</organism>
<proteinExistence type="predicted"/>
<dbReference type="SUPFAM" id="SSF54427">
    <property type="entry name" value="NTF2-like"/>
    <property type="match status" value="1"/>
</dbReference>
<accession>A0A455SIH0</accession>